<dbReference type="EMBL" id="WOGU01000006">
    <property type="protein sequence ID" value="MUN63272.1"/>
    <property type="molecule type" value="Genomic_DNA"/>
</dbReference>
<dbReference type="AlphaFoldDB" id="A0A6N8GM06"/>
<dbReference type="Proteomes" id="UP000436989">
    <property type="component" value="Unassembled WGS sequence"/>
</dbReference>
<protein>
    <submittedName>
        <fullName evidence="1">Uncharacterized protein</fullName>
    </submittedName>
</protein>
<accession>A0A6N8GM06</accession>
<keyword evidence="2" id="KW-1185">Reference proteome</keyword>
<evidence type="ECO:0000313" key="1">
    <source>
        <dbReference type="EMBL" id="MUN63272.1"/>
    </source>
</evidence>
<proteinExistence type="predicted"/>
<dbReference type="RefSeq" id="WP_156269174.1">
    <property type="nucleotide sequence ID" value="NZ_WOGU01000006.1"/>
</dbReference>
<comment type="caution">
    <text evidence="1">The sequence shown here is derived from an EMBL/GenBank/DDBJ whole genome shotgun (WGS) entry which is preliminary data.</text>
</comment>
<name>A0A6N8GM06_9MICC</name>
<evidence type="ECO:0000313" key="2">
    <source>
        <dbReference type="Proteomes" id="UP000436989"/>
    </source>
</evidence>
<dbReference type="PROSITE" id="PS51257">
    <property type="entry name" value="PROKAR_LIPOPROTEIN"/>
    <property type="match status" value="1"/>
</dbReference>
<sequence length="154" mass="15496">MTRSSRRPSAPGAALAPAVLCLLVLTGCGTGQQQPGLVLEPVPGATTPAPAPSADSPGPEVCFDVAGAYTALMLVPLSTDGPDPGFRPGRAADSVQELAPGMPADLRPAFDAAAADLRAAGDSLQPVELAGLQRTLAPVDDWLQRRCGGPAPAH</sequence>
<reference evidence="1 2" key="1">
    <citation type="submission" date="2019-12" db="EMBL/GenBank/DDBJ databases">
        <authorList>
            <person name="Shi Y."/>
        </authorList>
    </citation>
    <scope>NUCLEOTIDE SEQUENCE [LARGE SCALE GENOMIC DNA]</scope>
    <source>
        <strain evidence="1 2">JCM 17929</strain>
    </source>
</reference>
<gene>
    <name evidence="1" type="ORF">GMA12_09000</name>
</gene>
<organism evidence="1 2">
    <name type="scientific">Kocuria sediminis</name>
    <dbReference type="NCBI Taxonomy" id="1038857"/>
    <lineage>
        <taxon>Bacteria</taxon>
        <taxon>Bacillati</taxon>
        <taxon>Actinomycetota</taxon>
        <taxon>Actinomycetes</taxon>
        <taxon>Micrococcales</taxon>
        <taxon>Micrococcaceae</taxon>
        <taxon>Kocuria</taxon>
    </lineage>
</organism>